<reference evidence="3 4" key="1">
    <citation type="journal article" date="2017" name="ISME J.">
        <title>Potential for microbial H2 and metal transformations associated with novel bacteria and archaea in deep terrestrial subsurface sediments.</title>
        <authorList>
            <person name="Hernsdorf A.W."/>
            <person name="Amano Y."/>
            <person name="Miyakawa K."/>
            <person name="Ise K."/>
            <person name="Suzuki Y."/>
            <person name="Anantharaman K."/>
            <person name="Probst A."/>
            <person name="Burstein D."/>
            <person name="Thomas B.C."/>
            <person name="Banfield J.F."/>
        </authorList>
    </citation>
    <scope>NUCLEOTIDE SEQUENCE [LARGE SCALE GENOMIC DNA]</scope>
    <source>
        <strain evidence="3">HGW-Kuenenbacteria-1</strain>
    </source>
</reference>
<dbReference type="PANTHER" id="PTHR43566:SF1">
    <property type="entry name" value="AAA+ ATPASE DOMAIN-CONTAINING PROTEIN"/>
    <property type="match status" value="1"/>
</dbReference>
<dbReference type="PANTHER" id="PTHR43566">
    <property type="entry name" value="CONSERVED PROTEIN"/>
    <property type="match status" value="1"/>
</dbReference>
<organism evidence="3 4">
    <name type="scientific">Candidatus Kuenenbacteria bacterium HGW-Kuenenbacteria-1</name>
    <dbReference type="NCBI Taxonomy" id="2013812"/>
    <lineage>
        <taxon>Bacteria</taxon>
        <taxon>Candidatus Kueneniibacteriota</taxon>
    </lineage>
</organism>
<dbReference type="SUPFAM" id="SSF52980">
    <property type="entry name" value="Restriction endonuclease-like"/>
    <property type="match status" value="1"/>
</dbReference>
<dbReference type="EMBL" id="PGYQ01000016">
    <property type="protein sequence ID" value="PKL72118.1"/>
    <property type="molecule type" value="Genomic_DNA"/>
</dbReference>
<dbReference type="Pfam" id="PF13173">
    <property type="entry name" value="AAA_14"/>
    <property type="match status" value="1"/>
</dbReference>
<dbReference type="Proteomes" id="UP000233414">
    <property type="component" value="Unassembled WGS sequence"/>
</dbReference>
<dbReference type="InterPro" id="IPR025420">
    <property type="entry name" value="DUF4143"/>
</dbReference>
<dbReference type="AlphaFoldDB" id="A0A2N1UMW6"/>
<dbReference type="Pfam" id="PF13635">
    <property type="entry name" value="DUF4143"/>
    <property type="match status" value="1"/>
</dbReference>
<feature type="domain" description="DUF4143" evidence="2">
    <location>
        <begin position="207"/>
        <end position="362"/>
    </location>
</feature>
<dbReference type="InterPro" id="IPR041682">
    <property type="entry name" value="AAA_14"/>
</dbReference>
<gene>
    <name evidence="3" type="ORF">CVV26_02930</name>
</gene>
<evidence type="ECO:0000313" key="3">
    <source>
        <dbReference type="EMBL" id="PKL72118.1"/>
    </source>
</evidence>
<evidence type="ECO:0008006" key="5">
    <source>
        <dbReference type="Google" id="ProtNLM"/>
    </source>
</evidence>
<sequence length="389" mass="45633">MKRHLDSKISQHFKKYKQALILLGSRQVGKATIVKKIFSSGDYFLVDNEPVKKILESYDIETYKTLINENSKEIIIDEIHLLDNPGRAIKIIYDQLENIKIIITGSSSFHIKNKTGESLAGRKIDYNIYPLTFSEYLNQKGIEKDLNFNIFEKIIDDKKYNPKNQLYKFDIKNILNSVLIYGQYPHLIKNSNDEKYLLNFADSLIFKDILELNLIEDKKLAKDLLKLLAWQIGNLINYSELANSLKADQRTIKRYIEIFEQSFILFRLYPYSKNKRDEISKATKIFFYDSGIRNALIGDFSDLESRTDKGALFENFIISELIKQDSYSDKNFKFYYWRTKQGSEIDVVLEKGSELIGVEIKYKRKAFNKAFKNRYSQAKVRLVTADNFY</sequence>
<evidence type="ECO:0000259" key="1">
    <source>
        <dbReference type="Pfam" id="PF13173"/>
    </source>
</evidence>
<accession>A0A2N1UMW6</accession>
<dbReference type="InterPro" id="IPR011335">
    <property type="entry name" value="Restrct_endonuc-II-like"/>
</dbReference>
<dbReference type="SUPFAM" id="SSF52540">
    <property type="entry name" value="P-loop containing nucleoside triphosphate hydrolases"/>
    <property type="match status" value="1"/>
</dbReference>
<proteinExistence type="predicted"/>
<feature type="domain" description="AAA" evidence="1">
    <location>
        <begin position="17"/>
        <end position="137"/>
    </location>
</feature>
<evidence type="ECO:0000259" key="2">
    <source>
        <dbReference type="Pfam" id="PF13635"/>
    </source>
</evidence>
<comment type="caution">
    <text evidence="3">The sequence shown here is derived from an EMBL/GenBank/DDBJ whole genome shotgun (WGS) entry which is preliminary data.</text>
</comment>
<protein>
    <recommendedName>
        <fullName evidence="5">ATPase</fullName>
    </recommendedName>
</protein>
<name>A0A2N1UMW6_9BACT</name>
<evidence type="ECO:0000313" key="4">
    <source>
        <dbReference type="Proteomes" id="UP000233414"/>
    </source>
</evidence>
<dbReference type="InterPro" id="IPR027417">
    <property type="entry name" value="P-loop_NTPase"/>
</dbReference>